<organism evidence="1 2">
    <name type="scientific">Candidatus Gottesmanbacteria bacterium RIFOXYB1_FULL_47_11</name>
    <dbReference type="NCBI Taxonomy" id="1798401"/>
    <lineage>
        <taxon>Bacteria</taxon>
        <taxon>Candidatus Gottesmaniibacteriota</taxon>
    </lineage>
</organism>
<accession>A0A1F6BCN7</accession>
<comment type="caution">
    <text evidence="1">The sequence shown here is derived from an EMBL/GenBank/DDBJ whole genome shotgun (WGS) entry which is preliminary data.</text>
</comment>
<dbReference type="AlphaFoldDB" id="A0A1F6BCN7"/>
<sequence>MPTTLHALKTYRRSKEIWSEYPGGGWSTNRPVSPKLADSERGEVNVTALTDYFARLLVKGNSGDIKKGLTILEESHLIEVRSVFDEIERRWDLGFDKSGFSSDVQNNLGMSLASVREWYAAGMPLE</sequence>
<evidence type="ECO:0000313" key="1">
    <source>
        <dbReference type="EMBL" id="OGG34695.1"/>
    </source>
</evidence>
<proteinExistence type="predicted"/>
<dbReference type="Proteomes" id="UP000176186">
    <property type="component" value="Unassembled WGS sequence"/>
</dbReference>
<evidence type="ECO:0000313" key="2">
    <source>
        <dbReference type="Proteomes" id="UP000176186"/>
    </source>
</evidence>
<protein>
    <submittedName>
        <fullName evidence="1">Uncharacterized protein</fullName>
    </submittedName>
</protein>
<name>A0A1F6BCN7_9BACT</name>
<dbReference type="STRING" id="1798401.A2363_04130"/>
<reference evidence="1 2" key="1">
    <citation type="journal article" date="2016" name="Nat. Commun.">
        <title>Thousands of microbial genomes shed light on interconnected biogeochemical processes in an aquifer system.</title>
        <authorList>
            <person name="Anantharaman K."/>
            <person name="Brown C.T."/>
            <person name="Hug L.A."/>
            <person name="Sharon I."/>
            <person name="Castelle C.J."/>
            <person name="Probst A.J."/>
            <person name="Thomas B.C."/>
            <person name="Singh A."/>
            <person name="Wilkins M.J."/>
            <person name="Karaoz U."/>
            <person name="Brodie E.L."/>
            <person name="Williams K.H."/>
            <person name="Hubbard S.S."/>
            <person name="Banfield J.F."/>
        </authorList>
    </citation>
    <scope>NUCLEOTIDE SEQUENCE [LARGE SCALE GENOMIC DNA]</scope>
</reference>
<gene>
    <name evidence="1" type="ORF">A2363_04130</name>
</gene>
<dbReference type="EMBL" id="MFKE01000024">
    <property type="protein sequence ID" value="OGG34695.1"/>
    <property type="molecule type" value="Genomic_DNA"/>
</dbReference>